<name>A0A1J4MQM3_9CRYT</name>
<dbReference type="InterPro" id="IPR042470">
    <property type="entry name" value="RMI1_N_C_sf"/>
</dbReference>
<dbReference type="VEuPathDB" id="CryptoDB:cubi_03213"/>
<reference evidence="2 3" key="1">
    <citation type="submission" date="2016-10" db="EMBL/GenBank/DDBJ databases">
        <title>Reductive evolution of mitochondrial metabolism and differential evolution of invasion-related proteins in Cryptosporidium.</title>
        <authorList>
            <person name="Liu S."/>
            <person name="Roellig D.M."/>
            <person name="Guo Y."/>
            <person name="Li N."/>
            <person name="Frace M.A."/>
            <person name="Tang K."/>
            <person name="Zhang L."/>
            <person name="Feng Y."/>
            <person name="Xiao L."/>
        </authorList>
    </citation>
    <scope>NUCLEOTIDE SEQUENCE [LARGE SCALE GENOMIC DNA]</scope>
    <source>
        <strain evidence="2">39726</strain>
    </source>
</reference>
<dbReference type="EMBL" id="LRBP01000004">
    <property type="protein sequence ID" value="OII75197.1"/>
    <property type="molecule type" value="Genomic_DNA"/>
</dbReference>
<dbReference type="Pfam" id="PF08585">
    <property type="entry name" value="RMI1_N_C"/>
    <property type="match status" value="1"/>
</dbReference>
<feature type="domain" description="RecQ mediated genome instability protein 1 OB-fold" evidence="1">
    <location>
        <begin position="57"/>
        <end position="138"/>
    </location>
</feature>
<dbReference type="GeneID" id="39980005"/>
<dbReference type="InterPro" id="IPR013894">
    <property type="entry name" value="RMI1_OB"/>
</dbReference>
<proteinExistence type="predicted"/>
<protein>
    <recommendedName>
        <fullName evidence="1">RecQ mediated genome instability protein 1 OB-fold domain-containing protein</fullName>
    </recommendedName>
</protein>
<organism evidence="2 3">
    <name type="scientific">Cryptosporidium ubiquitum</name>
    <dbReference type="NCBI Taxonomy" id="857276"/>
    <lineage>
        <taxon>Eukaryota</taxon>
        <taxon>Sar</taxon>
        <taxon>Alveolata</taxon>
        <taxon>Apicomplexa</taxon>
        <taxon>Conoidasida</taxon>
        <taxon>Coccidia</taxon>
        <taxon>Eucoccidiorida</taxon>
        <taxon>Eimeriorina</taxon>
        <taxon>Cryptosporidiidae</taxon>
        <taxon>Cryptosporidium</taxon>
    </lineage>
</organism>
<evidence type="ECO:0000259" key="1">
    <source>
        <dbReference type="Pfam" id="PF08585"/>
    </source>
</evidence>
<dbReference type="SMART" id="SM01161">
    <property type="entry name" value="DUF1767"/>
    <property type="match status" value="1"/>
</dbReference>
<dbReference type="RefSeq" id="XP_028876233.1">
    <property type="nucleotide sequence ID" value="XM_029020226.1"/>
</dbReference>
<evidence type="ECO:0000313" key="2">
    <source>
        <dbReference type="EMBL" id="OII75197.1"/>
    </source>
</evidence>
<dbReference type="Gene3D" id="2.40.50.770">
    <property type="entry name" value="RecQ-mediated genome instability protein Rmi1, C-terminal domain"/>
    <property type="match status" value="1"/>
</dbReference>
<dbReference type="Proteomes" id="UP000186176">
    <property type="component" value="Unassembled WGS sequence"/>
</dbReference>
<accession>A0A1J4MQM3</accession>
<dbReference type="AlphaFoldDB" id="A0A1J4MQM3"/>
<gene>
    <name evidence="2" type="ORF">cubi_03213</name>
</gene>
<keyword evidence="3" id="KW-1185">Reference proteome</keyword>
<dbReference type="OrthoDB" id="341511at2759"/>
<comment type="caution">
    <text evidence="2">The sequence shown here is derived from an EMBL/GenBank/DDBJ whole genome shotgun (WGS) entry which is preliminary data.</text>
</comment>
<evidence type="ECO:0000313" key="3">
    <source>
        <dbReference type="Proteomes" id="UP000186176"/>
    </source>
</evidence>
<sequence length="524" mass="59865">MSGNLVEDVLKDLQIQINEDAEKLLEPYREDYDEYSVKFLKLLLSVDLSKIIKRGSLPLEIHSMHKVNIKGVHLLQLLEAEDVSKAKYKNRFYFNSDLAKMNGISITPPSKNRMMKLIFTDGTNVCSAMEFRYLPELDEFIKFWCQYRGDIENNAPSDTKDNSAHILVFLSGEPEIKRGVILLLPGMLTFIMHKDAEKKLNYQVKDYNENIGGKPIGGSSSSILSAKPSRKQIKASQENLDIRSYSNFVISNTNSKEKKDDQASKENYEIISDQKIQKFNSDFFFSSSLKEDELLLQKLEIKDECFDQPADSNSDSSSVVEVISKYIEDKDNEILDNGTVSGLQDFDYFDSFDNYADVEIREDLECQDENYGDLNSIYSKVNYNSDFNATKPLPALQAHSEFVDDLDLPQNELVIWVEAAVLNSKRSQDNDEIFLELGIHYPAPLPKPWNELLLRDVCLTRKVAEKILSIENVEKSSEELNPNLSMDDLLLYVRFIQGNMCLNVSFDSNNKDLIRANLIGFVPT</sequence>